<keyword evidence="3" id="KW-0677">Repeat</keyword>
<dbReference type="PROSITE" id="PS50076">
    <property type="entry name" value="DNAJ_2"/>
    <property type="match status" value="1"/>
</dbReference>
<dbReference type="Pfam" id="PF13181">
    <property type="entry name" value="TPR_8"/>
    <property type="match status" value="1"/>
</dbReference>
<evidence type="ECO:0000256" key="2">
    <source>
        <dbReference type="ARBA" id="ARBA00022729"/>
    </source>
</evidence>
<dbReference type="GO" id="GO:0051087">
    <property type="term" value="F:protein-folding chaperone binding"/>
    <property type="evidence" value="ECO:0007669"/>
    <property type="project" value="TreeGrafter"/>
</dbReference>
<dbReference type="FunFam" id="1.25.40.10:FF:000224">
    <property type="entry name" value="DnaJ and TPR domain protein"/>
    <property type="match status" value="1"/>
</dbReference>
<dbReference type="Pfam" id="PF00226">
    <property type="entry name" value="DnaJ"/>
    <property type="match status" value="1"/>
</dbReference>
<evidence type="ECO:0000256" key="4">
    <source>
        <dbReference type="ARBA" id="ARBA00022803"/>
    </source>
</evidence>
<keyword evidence="5" id="KW-0256">Endoplasmic reticulum</keyword>
<dbReference type="PANTHER" id="PTHR44140">
    <property type="entry name" value="LD25575P"/>
    <property type="match status" value="1"/>
</dbReference>
<dbReference type="SUPFAM" id="SSF46565">
    <property type="entry name" value="Chaperone J-domain"/>
    <property type="match status" value="1"/>
</dbReference>
<feature type="region of interest" description="Disordered" evidence="8">
    <location>
        <begin position="460"/>
        <end position="497"/>
    </location>
</feature>
<evidence type="ECO:0000256" key="1">
    <source>
        <dbReference type="ARBA" id="ARBA00004319"/>
    </source>
</evidence>
<feature type="chain" id="PRO_5024338565" description="Tetratricopeptide repeat and J domain-containing co-chaperone DNJ1" evidence="9">
    <location>
        <begin position="21"/>
        <end position="527"/>
    </location>
</feature>
<dbReference type="FunFam" id="1.10.287.110:FF:000083">
    <property type="entry name" value="DnaJ and TPR domain protein"/>
    <property type="match status" value="1"/>
</dbReference>
<dbReference type="AlphaFoldDB" id="A0A5M8PHB9"/>
<dbReference type="InterPro" id="IPR001623">
    <property type="entry name" value="DnaJ_domain"/>
</dbReference>
<dbReference type="EMBL" id="VXIT01000012">
    <property type="protein sequence ID" value="KAA6408797.1"/>
    <property type="molecule type" value="Genomic_DNA"/>
</dbReference>
<protein>
    <recommendedName>
        <fullName evidence="6">Tetratricopeptide repeat and J domain-containing co-chaperone DNJ1</fullName>
    </recommendedName>
</protein>
<dbReference type="GO" id="GO:0005788">
    <property type="term" value="C:endoplasmic reticulum lumen"/>
    <property type="evidence" value="ECO:0007669"/>
    <property type="project" value="UniProtKB-SubCell"/>
</dbReference>
<comment type="caution">
    <text evidence="11">The sequence shown here is derived from an EMBL/GenBank/DDBJ whole genome shotgun (WGS) entry which is preliminary data.</text>
</comment>
<dbReference type="GO" id="GO:0034975">
    <property type="term" value="P:protein folding in endoplasmic reticulum"/>
    <property type="evidence" value="ECO:0007669"/>
    <property type="project" value="TreeGrafter"/>
</dbReference>
<gene>
    <name evidence="11" type="ORF">FRX48_07140</name>
</gene>
<dbReference type="Gene3D" id="1.10.287.110">
    <property type="entry name" value="DnaJ domain"/>
    <property type="match status" value="1"/>
</dbReference>
<dbReference type="InterPro" id="IPR036869">
    <property type="entry name" value="J_dom_sf"/>
</dbReference>
<feature type="signal peptide" evidence="9">
    <location>
        <begin position="1"/>
        <end position="20"/>
    </location>
</feature>
<dbReference type="CDD" id="cd06257">
    <property type="entry name" value="DnaJ"/>
    <property type="match status" value="1"/>
</dbReference>
<comment type="subcellular location">
    <subcellularLocation>
        <location evidence="1">Endoplasmic reticulum lumen</location>
    </subcellularLocation>
</comment>
<evidence type="ECO:0000313" key="12">
    <source>
        <dbReference type="Proteomes" id="UP000324767"/>
    </source>
</evidence>
<dbReference type="PANTHER" id="PTHR44140:SF2">
    <property type="entry name" value="LD25575P"/>
    <property type="match status" value="1"/>
</dbReference>
<dbReference type="GO" id="GO:0051787">
    <property type="term" value="F:misfolded protein binding"/>
    <property type="evidence" value="ECO:0007669"/>
    <property type="project" value="TreeGrafter"/>
</dbReference>
<dbReference type="InterPro" id="IPR019734">
    <property type="entry name" value="TPR_rpt"/>
</dbReference>
<dbReference type="Proteomes" id="UP000324767">
    <property type="component" value="Unassembled WGS sequence"/>
</dbReference>
<keyword evidence="4 7" id="KW-0802">TPR repeat</keyword>
<evidence type="ECO:0000256" key="6">
    <source>
        <dbReference type="ARBA" id="ARBA00073740"/>
    </source>
</evidence>
<evidence type="ECO:0000256" key="9">
    <source>
        <dbReference type="SAM" id="SignalP"/>
    </source>
</evidence>
<dbReference type="SMART" id="SM00028">
    <property type="entry name" value="TPR"/>
    <property type="match status" value="4"/>
</dbReference>
<keyword evidence="2 9" id="KW-0732">Signal</keyword>
<feature type="domain" description="J" evidence="10">
    <location>
        <begin position="402"/>
        <end position="471"/>
    </location>
</feature>
<dbReference type="PRINTS" id="PR00625">
    <property type="entry name" value="JDOMAIN"/>
</dbReference>
<dbReference type="InterPro" id="IPR011990">
    <property type="entry name" value="TPR-like_helical_dom_sf"/>
</dbReference>
<dbReference type="Pfam" id="PF14559">
    <property type="entry name" value="TPR_19"/>
    <property type="match status" value="1"/>
</dbReference>
<dbReference type="PROSITE" id="PS50005">
    <property type="entry name" value="TPR"/>
    <property type="match status" value="1"/>
</dbReference>
<evidence type="ECO:0000256" key="3">
    <source>
        <dbReference type="ARBA" id="ARBA00022737"/>
    </source>
</evidence>
<evidence type="ECO:0000256" key="8">
    <source>
        <dbReference type="SAM" id="MobiDB-lite"/>
    </source>
</evidence>
<evidence type="ECO:0000259" key="10">
    <source>
        <dbReference type="PROSITE" id="PS50076"/>
    </source>
</evidence>
<dbReference type="Gene3D" id="1.25.40.10">
    <property type="entry name" value="Tetratricopeptide repeat domain"/>
    <property type="match status" value="1"/>
</dbReference>
<organism evidence="11 12">
    <name type="scientific">Lasallia pustulata</name>
    <dbReference type="NCBI Taxonomy" id="136370"/>
    <lineage>
        <taxon>Eukaryota</taxon>
        <taxon>Fungi</taxon>
        <taxon>Dikarya</taxon>
        <taxon>Ascomycota</taxon>
        <taxon>Pezizomycotina</taxon>
        <taxon>Lecanoromycetes</taxon>
        <taxon>OSLEUM clade</taxon>
        <taxon>Umbilicariomycetidae</taxon>
        <taxon>Umbilicariales</taxon>
        <taxon>Umbilicariaceae</taxon>
        <taxon>Lasallia</taxon>
    </lineage>
</organism>
<dbReference type="InterPro" id="IPR051727">
    <property type="entry name" value="DnaJ_C3_Co-chaperones"/>
</dbReference>
<evidence type="ECO:0000256" key="5">
    <source>
        <dbReference type="ARBA" id="ARBA00022824"/>
    </source>
</evidence>
<feature type="compositionally biased region" description="Basic and acidic residues" evidence="8">
    <location>
        <begin position="462"/>
        <end position="479"/>
    </location>
</feature>
<name>A0A5M8PHB9_9LECA</name>
<proteinExistence type="predicted"/>
<dbReference type="SMART" id="SM00271">
    <property type="entry name" value="DnaJ"/>
    <property type="match status" value="1"/>
</dbReference>
<reference evidence="11 12" key="1">
    <citation type="submission" date="2019-09" db="EMBL/GenBank/DDBJ databases">
        <title>The hologenome of the rock-dwelling lichen Lasallia pustulata.</title>
        <authorList>
            <person name="Greshake Tzovaras B."/>
            <person name="Segers F."/>
            <person name="Bicker A."/>
            <person name="Dal Grande F."/>
            <person name="Otte J."/>
            <person name="Hankeln T."/>
            <person name="Schmitt I."/>
            <person name="Ebersberger I."/>
        </authorList>
    </citation>
    <scope>NUCLEOTIDE SEQUENCE [LARGE SCALE GENOMIC DNA]</scope>
    <source>
        <strain evidence="11">A1-1</strain>
    </source>
</reference>
<accession>A0A5M8PHB9</accession>
<evidence type="ECO:0000256" key="7">
    <source>
        <dbReference type="PROSITE-ProRule" id="PRU00339"/>
    </source>
</evidence>
<evidence type="ECO:0000313" key="11">
    <source>
        <dbReference type="EMBL" id="KAA6408797.1"/>
    </source>
</evidence>
<feature type="repeat" description="TPR" evidence="7">
    <location>
        <begin position="66"/>
        <end position="99"/>
    </location>
</feature>
<dbReference type="SUPFAM" id="SSF48452">
    <property type="entry name" value="TPR-like"/>
    <property type="match status" value="3"/>
</dbReference>
<sequence length="527" mass="57542">MIILVALGATLLTAVPYVLCLSQSEIPADTPIASLVSSAKANLAKGNSNDALTYFDVAISRDPLNYLTIFQRGATYLSLGRNAQASQDFDKVLSIKPDFEGALLQRARIKGRNGDWEAARKDYAAAGKSEGPEVSELLEAQGASSLAVDAEKASDWESCISHAGAAIMVASTSLSLRQLRARCRFEKGEVFEGVGDLGHVLQISPGSTEPHLQISSMMFYSMGATEKGLSQIRKCLHSDPDSKACSQLYRREKQLDKVLKQTFALKEKRQFNSAIKILVGSGSGTGLLQDIKDDVKKGKESGMIHKNSPNELYSTLVEMVCDCYLEMNNHKKALPYCTETLTLKPNSLPALLSKAQQQIDSDNFEPAIHTLNHAKEHHPSAPQIQPLLQKAHNLLKRSKTKDYYAVLGVSRDADERTIKRAYRQMTKQHHPDKAIGQGVSKEDAEKKMAAINEAYEVLSNPELKERFDRGEDPNSHEHQGSPFQGSPFGQGAGGQQFFFKTGAGGPQFKFGGGTGGGGFQGFQFQFP</sequence>
<dbReference type="OrthoDB" id="1726119at2759"/>